<keyword evidence="5" id="KW-0472">Membrane</keyword>
<dbReference type="EMBL" id="CP061800">
    <property type="protein sequence ID" value="QTA88664.1"/>
    <property type="molecule type" value="Genomic_DNA"/>
</dbReference>
<dbReference type="InterPro" id="IPR004089">
    <property type="entry name" value="MCPsignal_dom"/>
</dbReference>
<dbReference type="PROSITE" id="PS50885">
    <property type="entry name" value="HAMP"/>
    <property type="match status" value="3"/>
</dbReference>
<dbReference type="Gene3D" id="6.10.340.10">
    <property type="match status" value="1"/>
</dbReference>
<evidence type="ECO:0000313" key="8">
    <source>
        <dbReference type="EMBL" id="QTA88664.1"/>
    </source>
</evidence>
<evidence type="ECO:0000259" key="7">
    <source>
        <dbReference type="PROSITE" id="PS50885"/>
    </source>
</evidence>
<feature type="domain" description="HAMP" evidence="7">
    <location>
        <begin position="393"/>
        <end position="445"/>
    </location>
</feature>
<comment type="subcellular location">
    <subcellularLocation>
        <location evidence="1">Membrane</location>
    </subcellularLocation>
</comment>
<dbReference type="PRINTS" id="PR00260">
    <property type="entry name" value="CHEMTRNSDUCR"/>
</dbReference>
<dbReference type="Pfam" id="PF00672">
    <property type="entry name" value="HAMP"/>
    <property type="match status" value="1"/>
</dbReference>
<dbReference type="InterPro" id="IPR004090">
    <property type="entry name" value="Chemotax_Me-accpt_rcpt"/>
</dbReference>
<dbReference type="SMART" id="SM00283">
    <property type="entry name" value="MA"/>
    <property type="match status" value="1"/>
</dbReference>
<dbReference type="KEGG" id="dmm:dnm_047110"/>
<feature type="domain" description="HAMP" evidence="7">
    <location>
        <begin position="614"/>
        <end position="666"/>
    </location>
</feature>
<evidence type="ECO:0000313" key="9">
    <source>
        <dbReference type="Proteomes" id="UP000663722"/>
    </source>
</evidence>
<dbReference type="Pfam" id="PF00015">
    <property type="entry name" value="MCPsignal"/>
    <property type="match status" value="1"/>
</dbReference>
<protein>
    <submittedName>
        <fullName evidence="8">Methyl-accepting chemotaxis protein signailling domain-containing protein, HAMP domain-containing</fullName>
    </submittedName>
</protein>
<dbReference type="InterPro" id="IPR051310">
    <property type="entry name" value="MCP_chemotaxis"/>
</dbReference>
<dbReference type="GO" id="GO:0006935">
    <property type="term" value="P:chemotaxis"/>
    <property type="evidence" value="ECO:0007669"/>
    <property type="project" value="UniProtKB-KW"/>
</dbReference>
<dbReference type="SUPFAM" id="SSF58104">
    <property type="entry name" value="Methyl-accepting chemotaxis protein (MCP) signaling domain"/>
    <property type="match status" value="1"/>
</dbReference>
<dbReference type="SUPFAM" id="SSF158472">
    <property type="entry name" value="HAMP domain-like"/>
    <property type="match status" value="2"/>
</dbReference>
<feature type="transmembrane region" description="Helical" evidence="5">
    <location>
        <begin position="14"/>
        <end position="36"/>
    </location>
</feature>
<evidence type="ECO:0000256" key="2">
    <source>
        <dbReference type="ARBA" id="ARBA00022500"/>
    </source>
</evidence>
<dbReference type="RefSeq" id="WP_207683329.1">
    <property type="nucleotide sequence ID" value="NZ_CP061800.1"/>
</dbReference>
<dbReference type="AlphaFoldDB" id="A0A975GPB6"/>
<keyword evidence="4" id="KW-0807">Transducer</keyword>
<dbReference type="PANTHER" id="PTHR43531">
    <property type="entry name" value="PROTEIN ICFG"/>
    <property type="match status" value="1"/>
</dbReference>
<dbReference type="PROSITE" id="PS50111">
    <property type="entry name" value="CHEMOTAXIS_TRANSDUC_2"/>
    <property type="match status" value="1"/>
</dbReference>
<dbReference type="GO" id="GO:0004888">
    <property type="term" value="F:transmembrane signaling receptor activity"/>
    <property type="evidence" value="ECO:0007669"/>
    <property type="project" value="InterPro"/>
</dbReference>
<evidence type="ECO:0000256" key="5">
    <source>
        <dbReference type="SAM" id="Phobius"/>
    </source>
</evidence>
<keyword evidence="5" id="KW-1133">Transmembrane helix</keyword>
<evidence type="ECO:0000256" key="3">
    <source>
        <dbReference type="ARBA" id="ARBA00029447"/>
    </source>
</evidence>
<sequence>MSSVLNNLPIKTKFIIIFGVFLTVSLFSIWGMAEIATANHLQKMERDHIEFSTLLQFHARKYVRLMKEGSDNSRSLAYEMLNARSDNSQEMGILQLTEEMVKLQQGVFIVTSKTERTLFRWFGFGMAFDIAASGPPDMYALQKLLEQLDRKIIPLEKFEKKFLDGIASINERSSRFAPIVNEAALFVRDLMIILNIVLSFVSGLLLIFIFMPIIISIKYFTDVSKIIADGDLNKEITIDQKDEIGKLAQAFRGMQHQIKDVAKEINTLTLQIREGRLDTRGKSDAFDGGWRELIHGINNLIEAFVSPIYVTAQYVDRISKGDIPEKITEAYKGDFNKIRKNLNQCIDVVNGLVAETVMLTESAVNGRLGTRGNPEKFGGDYARIVSGINNTLDSVIRPLNVAAAYVNRISKGDFPEKITDEYKGDFNEIINNLNILISNLRGTVDVAEKVAGGDLSVEVNVLSEKDVLGKSLSTMVSNIRNILEEISSLTQAALEGDLDNRGSAEKFEGEYARIVREVNKTLDAVISPLKMAAGYVNQISKGNIPDKISEQYKGDFNEIRQNINHLIDVVNGLVAETVMLTKSAVAGKLDTRGDAEKFGGDYACIVKGINDTLDAVIGPLKMAAGYVDQISRGDIPEEITQAYKGNFNEIRNNINIMIKNLNQFAISVQTAAKQVSSGSEQLSTSAEEMAHGANQQAATVEEISGSMEEMNSTVEQNADNARETSQIAMKAALDAQEGGKAVAETVQAMKHISDKISIIEDIARQTNMLALNAAIEAARAGENGKGFAVVASEVRKLAERSQTAAKEIGLLSVSSVEIAEKAGRLFEEIAPGIRKTAELVQEISASGKEQAGGIAQVNNAVQQLDQVIQQNVVGTEQMASTSQSFSSQAEHLLHIASFFKVSKLSYASIPRLSTSQKSSNMNMNHAELEKHLPGLFTEEGAEGGFVLDIDGPNDSEFQRY</sequence>
<feature type="domain" description="HAMP" evidence="7">
    <location>
        <begin position="211"/>
        <end position="263"/>
    </location>
</feature>
<evidence type="ECO:0000259" key="6">
    <source>
        <dbReference type="PROSITE" id="PS50111"/>
    </source>
</evidence>
<dbReference type="PANTHER" id="PTHR43531:SF11">
    <property type="entry name" value="METHYL-ACCEPTING CHEMOTAXIS PROTEIN 3"/>
    <property type="match status" value="1"/>
</dbReference>
<dbReference type="Proteomes" id="UP000663722">
    <property type="component" value="Chromosome"/>
</dbReference>
<name>A0A975GPB6_9BACT</name>
<reference evidence="8" key="1">
    <citation type="journal article" date="2021" name="Microb. Physiol.">
        <title>Proteogenomic Insights into the Physiology of Marine, Sulfate-Reducing, Filamentous Desulfonema limicola and Desulfonema magnum.</title>
        <authorList>
            <person name="Schnaars V."/>
            <person name="Wohlbrand L."/>
            <person name="Scheve S."/>
            <person name="Hinrichs C."/>
            <person name="Reinhardt R."/>
            <person name="Rabus R."/>
        </authorList>
    </citation>
    <scope>NUCLEOTIDE SEQUENCE</scope>
    <source>
        <strain evidence="8">4be13</strain>
    </source>
</reference>
<dbReference type="GO" id="GO:0005886">
    <property type="term" value="C:plasma membrane"/>
    <property type="evidence" value="ECO:0007669"/>
    <property type="project" value="TreeGrafter"/>
</dbReference>
<dbReference type="Gene3D" id="1.10.287.950">
    <property type="entry name" value="Methyl-accepting chemotaxis protein"/>
    <property type="match status" value="1"/>
</dbReference>
<dbReference type="CDD" id="cd06225">
    <property type="entry name" value="HAMP"/>
    <property type="match status" value="1"/>
</dbReference>
<dbReference type="FunFam" id="1.10.287.950:FF:000001">
    <property type="entry name" value="Methyl-accepting chemotaxis sensory transducer"/>
    <property type="match status" value="1"/>
</dbReference>
<feature type="domain" description="Methyl-accepting transducer" evidence="6">
    <location>
        <begin position="671"/>
        <end position="886"/>
    </location>
</feature>
<dbReference type="SMART" id="SM00304">
    <property type="entry name" value="HAMP"/>
    <property type="match status" value="5"/>
</dbReference>
<proteinExistence type="inferred from homology"/>
<organism evidence="8 9">
    <name type="scientific">Desulfonema magnum</name>
    <dbReference type="NCBI Taxonomy" id="45655"/>
    <lineage>
        <taxon>Bacteria</taxon>
        <taxon>Pseudomonadati</taxon>
        <taxon>Thermodesulfobacteriota</taxon>
        <taxon>Desulfobacteria</taxon>
        <taxon>Desulfobacterales</taxon>
        <taxon>Desulfococcaceae</taxon>
        <taxon>Desulfonema</taxon>
    </lineage>
</organism>
<dbReference type="Gene3D" id="1.20.120.1530">
    <property type="match status" value="2"/>
</dbReference>
<accession>A0A975GPB6</accession>
<evidence type="ECO:0000256" key="4">
    <source>
        <dbReference type="PROSITE-ProRule" id="PRU00284"/>
    </source>
</evidence>
<keyword evidence="5" id="KW-0812">Transmembrane</keyword>
<dbReference type="CDD" id="cd11386">
    <property type="entry name" value="MCP_signal"/>
    <property type="match status" value="1"/>
</dbReference>
<keyword evidence="9" id="KW-1185">Reference proteome</keyword>
<gene>
    <name evidence="8" type="ORF">dnm_047110</name>
</gene>
<comment type="similarity">
    <text evidence="3">Belongs to the methyl-accepting chemotaxis (MCP) protein family.</text>
</comment>
<evidence type="ECO:0000256" key="1">
    <source>
        <dbReference type="ARBA" id="ARBA00004370"/>
    </source>
</evidence>
<dbReference type="InterPro" id="IPR003660">
    <property type="entry name" value="HAMP_dom"/>
</dbReference>
<feature type="transmembrane region" description="Helical" evidence="5">
    <location>
        <begin position="192"/>
        <end position="215"/>
    </location>
</feature>
<dbReference type="GO" id="GO:0007165">
    <property type="term" value="P:signal transduction"/>
    <property type="evidence" value="ECO:0007669"/>
    <property type="project" value="UniProtKB-KW"/>
</dbReference>
<dbReference type="Pfam" id="PF18947">
    <property type="entry name" value="HAMP_2"/>
    <property type="match status" value="4"/>
</dbReference>
<keyword evidence="2" id="KW-0145">Chemotaxis</keyword>